<keyword evidence="6" id="KW-0460">Magnesium</keyword>
<evidence type="ECO:0000256" key="3">
    <source>
        <dbReference type="ARBA" id="ARBA00022722"/>
    </source>
</evidence>
<feature type="binding site" evidence="6">
    <location>
        <position position="112"/>
    </location>
    <ligand>
        <name>Mg(2+)</name>
        <dbReference type="ChEBI" id="CHEBI:18420"/>
    </ligand>
</feature>
<accession>A0ABY5ZL74</accession>
<feature type="region of interest" description="Disordered" evidence="7">
    <location>
        <begin position="210"/>
        <end position="232"/>
    </location>
</feature>
<dbReference type="InterPro" id="IPR007581">
    <property type="entry name" value="Endonuclease-V"/>
</dbReference>
<comment type="similarity">
    <text evidence="6">Belongs to the endonuclease V family.</text>
</comment>
<dbReference type="NCBIfam" id="NF008629">
    <property type="entry name" value="PRK11617.1"/>
    <property type="match status" value="1"/>
</dbReference>
<dbReference type="Proteomes" id="UP001060414">
    <property type="component" value="Chromosome"/>
</dbReference>
<comment type="catalytic activity">
    <reaction evidence="6">
        <text>Endonucleolytic cleavage at apurinic or apyrimidinic sites to products with a 5'-phosphate.</text>
        <dbReference type="EC" id="3.1.21.7"/>
    </reaction>
</comment>
<name>A0ABY5ZL74_9BACT</name>
<evidence type="ECO:0000256" key="6">
    <source>
        <dbReference type="HAMAP-Rule" id="MF_00801"/>
    </source>
</evidence>
<evidence type="ECO:0000256" key="5">
    <source>
        <dbReference type="ARBA" id="ARBA00022801"/>
    </source>
</evidence>
<keyword evidence="9" id="KW-1185">Reference proteome</keyword>
<dbReference type="RefSeq" id="WP_260748270.1">
    <property type="nucleotide sequence ID" value="NZ_CP092109.1"/>
</dbReference>
<dbReference type="Gene3D" id="3.30.2170.10">
    <property type="entry name" value="archaeoglobus fulgidus dsm 4304 superfamily"/>
    <property type="match status" value="1"/>
</dbReference>
<keyword evidence="6" id="KW-0227">DNA damage</keyword>
<evidence type="ECO:0000313" key="8">
    <source>
        <dbReference type="EMBL" id="UWZ79917.1"/>
    </source>
</evidence>
<dbReference type="CDD" id="cd06559">
    <property type="entry name" value="Endonuclease_V"/>
    <property type="match status" value="1"/>
</dbReference>
<evidence type="ECO:0000256" key="1">
    <source>
        <dbReference type="ARBA" id="ARBA00004496"/>
    </source>
</evidence>
<dbReference type="PANTHER" id="PTHR28511">
    <property type="entry name" value="ENDONUCLEASE V"/>
    <property type="match status" value="1"/>
</dbReference>
<keyword evidence="3 6" id="KW-0540">Nuclease</keyword>
<protein>
    <recommendedName>
        <fullName evidence="6">Endonuclease V</fullName>
        <ecNumber evidence="6">3.1.21.7</ecNumber>
    </recommendedName>
    <alternativeName>
        <fullName evidence="6">Deoxyinosine 3'endonuclease</fullName>
    </alternativeName>
    <alternativeName>
        <fullName evidence="6">Deoxyribonuclease V</fullName>
        <shortName evidence="6">DNase V</shortName>
    </alternativeName>
</protein>
<dbReference type="EMBL" id="CP092109">
    <property type="protein sequence ID" value="UWZ79917.1"/>
    <property type="molecule type" value="Genomic_DNA"/>
</dbReference>
<gene>
    <name evidence="6 8" type="primary">nfi</name>
    <name evidence="8" type="ORF">L9S41_00620</name>
</gene>
<evidence type="ECO:0000256" key="7">
    <source>
        <dbReference type="SAM" id="MobiDB-lite"/>
    </source>
</evidence>
<keyword evidence="2 6" id="KW-0963">Cytoplasm</keyword>
<evidence type="ECO:0000256" key="2">
    <source>
        <dbReference type="ARBA" id="ARBA00022490"/>
    </source>
</evidence>
<feature type="binding site" evidence="6">
    <location>
        <position position="44"/>
    </location>
    <ligand>
        <name>Mg(2+)</name>
        <dbReference type="ChEBI" id="CHEBI:18420"/>
    </ligand>
</feature>
<dbReference type="PANTHER" id="PTHR28511:SF1">
    <property type="entry name" value="ENDONUCLEASE V"/>
    <property type="match status" value="1"/>
</dbReference>
<comment type="function">
    <text evidence="6">DNA repair enzyme involved in the repair of deaminated bases. Selectively cleaves double-stranded DNA at the second phosphodiester bond 3' to a deoxyinosine leaving behind the intact lesion on the nicked DNA.</text>
</comment>
<feature type="site" description="Interaction with target DNA" evidence="6">
    <location>
        <position position="82"/>
    </location>
</feature>
<evidence type="ECO:0000256" key="4">
    <source>
        <dbReference type="ARBA" id="ARBA00022759"/>
    </source>
</evidence>
<comment type="subcellular location">
    <subcellularLocation>
        <location evidence="1 6">Cytoplasm</location>
    </subcellularLocation>
</comment>
<keyword evidence="4 6" id="KW-0255">Endonuclease</keyword>
<sequence length="232" mass="25439">MDFPALHAWDLSPREAVALQRRLAAQVVVADRLPARINRVAGVDVSYEKHGRIFFAAVSVLSFPDLEPLAEATARGHSEFPYIPGLLSFRELPLVLQAFQRLAQAPEVILVDGQGIAHPRRLGLASHLGLWLGVPTVGCAKSRLCGEHVAPGTEKGAATPLRDGEDVIGTVLTTRTGTKPLYVSPGHLVDQRRAVEITLACCRRFRQPEPTRRAHHLSNQLRRSTPTPPEDR</sequence>
<dbReference type="EC" id="3.1.21.7" evidence="6"/>
<evidence type="ECO:0000313" key="9">
    <source>
        <dbReference type="Proteomes" id="UP001060414"/>
    </source>
</evidence>
<dbReference type="HAMAP" id="MF_00801">
    <property type="entry name" value="Endonuclease_5"/>
    <property type="match status" value="1"/>
</dbReference>
<keyword evidence="6" id="KW-0479">Metal-binding</keyword>
<comment type="cofactor">
    <cofactor evidence="6">
        <name>Mg(2+)</name>
        <dbReference type="ChEBI" id="CHEBI:18420"/>
    </cofactor>
</comment>
<dbReference type="GO" id="GO:0043737">
    <property type="term" value="F:deoxyribonuclease V activity"/>
    <property type="evidence" value="ECO:0007669"/>
    <property type="project" value="UniProtKB-EC"/>
</dbReference>
<organism evidence="8 9">
    <name type="scientific">Geoalkalibacter halelectricus</name>
    <dbReference type="NCBI Taxonomy" id="2847045"/>
    <lineage>
        <taxon>Bacteria</taxon>
        <taxon>Pseudomonadati</taxon>
        <taxon>Thermodesulfobacteriota</taxon>
        <taxon>Desulfuromonadia</taxon>
        <taxon>Desulfuromonadales</taxon>
        <taxon>Geoalkalibacteraceae</taxon>
        <taxon>Geoalkalibacter</taxon>
    </lineage>
</organism>
<dbReference type="Pfam" id="PF04493">
    <property type="entry name" value="Endonuclease_5"/>
    <property type="match status" value="1"/>
</dbReference>
<keyword evidence="6" id="KW-0234">DNA repair</keyword>
<reference evidence="8" key="1">
    <citation type="journal article" date="2022" name="Environ. Microbiol.">
        <title>Geoalkalibacter halelectricus SAP #1 sp. nov. possessing extracellular electron transfer and mineral#reducing capabilities from a haloalkaline environment.</title>
        <authorList>
            <person name="Yadav S."/>
            <person name="Singh R."/>
            <person name="Sundharam S.S."/>
            <person name="Chaudhary S."/>
            <person name="Krishnamurthi S."/>
            <person name="Patil S.A."/>
        </authorList>
    </citation>
    <scope>NUCLEOTIDE SEQUENCE</scope>
    <source>
        <strain evidence="8">SAP-1</strain>
    </source>
</reference>
<proteinExistence type="inferred from homology"/>
<keyword evidence="5 6" id="KW-0378">Hydrolase</keyword>